<dbReference type="InterPro" id="IPR011701">
    <property type="entry name" value="MFS"/>
</dbReference>
<protein>
    <recommendedName>
        <fullName evidence="3">Major facilitator superfamily (MFS) profile domain-containing protein</fullName>
    </recommendedName>
</protein>
<dbReference type="GO" id="GO:0022857">
    <property type="term" value="F:transmembrane transporter activity"/>
    <property type="evidence" value="ECO:0007669"/>
    <property type="project" value="InterPro"/>
</dbReference>
<dbReference type="EMBL" id="UINC01168964">
    <property type="protein sequence ID" value="SVD72274.1"/>
    <property type="molecule type" value="Genomic_DNA"/>
</dbReference>
<accession>A0A382XN30</accession>
<feature type="transmembrane region" description="Helical" evidence="1">
    <location>
        <begin position="9"/>
        <end position="28"/>
    </location>
</feature>
<proteinExistence type="predicted"/>
<feature type="non-terminal residue" evidence="2">
    <location>
        <position position="1"/>
    </location>
</feature>
<keyword evidence="1" id="KW-0812">Transmembrane</keyword>
<keyword evidence="1" id="KW-1133">Transmembrane helix</keyword>
<feature type="transmembrane region" description="Helical" evidence="1">
    <location>
        <begin position="48"/>
        <end position="69"/>
    </location>
</feature>
<dbReference type="PANTHER" id="PTHR23520:SF5">
    <property type="entry name" value="TRANSPORTER, PUTATIVE (AFU_ORTHOLOGUE AFUA_3G04000)-RELATED"/>
    <property type="match status" value="1"/>
</dbReference>
<dbReference type="InterPro" id="IPR036259">
    <property type="entry name" value="MFS_trans_sf"/>
</dbReference>
<organism evidence="2">
    <name type="scientific">marine metagenome</name>
    <dbReference type="NCBI Taxonomy" id="408172"/>
    <lineage>
        <taxon>unclassified sequences</taxon>
        <taxon>metagenomes</taxon>
        <taxon>ecological metagenomes</taxon>
    </lineage>
</organism>
<dbReference type="Pfam" id="PF07690">
    <property type="entry name" value="MFS_1"/>
    <property type="match status" value="1"/>
</dbReference>
<evidence type="ECO:0000313" key="2">
    <source>
        <dbReference type="EMBL" id="SVD72274.1"/>
    </source>
</evidence>
<reference evidence="2" key="1">
    <citation type="submission" date="2018-05" db="EMBL/GenBank/DDBJ databases">
        <authorList>
            <person name="Lanie J.A."/>
            <person name="Ng W.-L."/>
            <person name="Kazmierczak K.M."/>
            <person name="Andrzejewski T.M."/>
            <person name="Davidsen T.M."/>
            <person name="Wayne K.J."/>
            <person name="Tettelin H."/>
            <person name="Glass J.I."/>
            <person name="Rusch D."/>
            <person name="Podicherti R."/>
            <person name="Tsui H.-C.T."/>
            <person name="Winkler M.E."/>
        </authorList>
    </citation>
    <scope>NUCLEOTIDE SEQUENCE</scope>
</reference>
<dbReference type="AlphaFoldDB" id="A0A382XN30"/>
<dbReference type="PANTHER" id="PTHR23520">
    <property type="entry name" value="TRANSPORTER, PUTATIVE (AFU_ORTHOLOGUE AFUA_3G04000)-RELATED"/>
    <property type="match status" value="1"/>
</dbReference>
<keyword evidence="1" id="KW-0472">Membrane</keyword>
<name>A0A382XN30_9ZZZZ</name>
<evidence type="ECO:0000256" key="1">
    <source>
        <dbReference type="SAM" id="Phobius"/>
    </source>
</evidence>
<gene>
    <name evidence="2" type="ORF">METZ01_LOCUS425128</name>
</gene>
<evidence type="ECO:0008006" key="3">
    <source>
        <dbReference type="Google" id="ProtNLM"/>
    </source>
</evidence>
<sequence length="167" mass="17897">RFGIEPGPLGLMFFGSAVLTAVSMGVAVRLARRIGLVNTMVFTHIPSSIAMIAIPFVPFAWLAVSLWLIRSFFGQMDVPTSQSYTMSIVRSDERSAMASAGSIARSSGSALGPSVASILWTTGSSTVPFVTGGLIKIAYDLILWRLFITVKPPEETVETSPKRGDNL</sequence>
<dbReference type="SUPFAM" id="SSF103473">
    <property type="entry name" value="MFS general substrate transporter"/>
    <property type="match status" value="1"/>
</dbReference>
<dbReference type="Gene3D" id="1.20.1250.20">
    <property type="entry name" value="MFS general substrate transporter like domains"/>
    <property type="match status" value="1"/>
</dbReference>